<evidence type="ECO:0000313" key="1">
    <source>
        <dbReference type="EMBL" id="UVI28895.1"/>
    </source>
</evidence>
<keyword evidence="2" id="KW-1185">Reference proteome</keyword>
<evidence type="ECO:0000313" key="2">
    <source>
        <dbReference type="Proteomes" id="UP001057877"/>
    </source>
</evidence>
<dbReference type="RefSeq" id="WP_258384982.1">
    <property type="nucleotide sequence ID" value="NZ_CP091430.1"/>
</dbReference>
<gene>
    <name evidence="1" type="ORF">L1F29_26160</name>
</gene>
<accession>A0ABY5S5P4</accession>
<protein>
    <submittedName>
        <fullName evidence="1">Amidoligase family protein</fullName>
    </submittedName>
</protein>
<dbReference type="Pfam" id="PF12224">
    <property type="entry name" value="Amidoligase_2"/>
    <property type="match status" value="1"/>
</dbReference>
<reference evidence="1" key="1">
    <citation type="submission" date="2022-01" db="EMBL/GenBank/DDBJ databases">
        <title>Paenibacillus spongiae sp. nov., isolated from marine sponge.</title>
        <authorList>
            <person name="Li Z."/>
            <person name="Zhang M."/>
        </authorList>
    </citation>
    <scope>NUCLEOTIDE SEQUENCE</scope>
    <source>
        <strain evidence="1">PHS-Z3</strain>
    </source>
</reference>
<dbReference type="EMBL" id="CP091430">
    <property type="protein sequence ID" value="UVI28895.1"/>
    <property type="molecule type" value="Genomic_DNA"/>
</dbReference>
<dbReference type="Proteomes" id="UP001057877">
    <property type="component" value="Chromosome"/>
</dbReference>
<dbReference type="InterPro" id="IPR022025">
    <property type="entry name" value="Amidoligase_2"/>
</dbReference>
<proteinExistence type="predicted"/>
<organism evidence="1 2">
    <name type="scientific">Paenibacillus spongiae</name>
    <dbReference type="NCBI Taxonomy" id="2909671"/>
    <lineage>
        <taxon>Bacteria</taxon>
        <taxon>Bacillati</taxon>
        <taxon>Bacillota</taxon>
        <taxon>Bacilli</taxon>
        <taxon>Bacillales</taxon>
        <taxon>Paenibacillaceae</taxon>
        <taxon>Paenibacillus</taxon>
    </lineage>
</organism>
<name>A0ABY5S5P4_9BACL</name>
<dbReference type="SUPFAM" id="SSF55931">
    <property type="entry name" value="Glutamine synthetase/guanido kinase"/>
    <property type="match status" value="1"/>
</dbReference>
<dbReference type="InterPro" id="IPR014746">
    <property type="entry name" value="Gln_synth/guanido_kin_cat_dom"/>
</dbReference>
<sequence length="301" mass="33868">MWPKIVDWQRLKFGVEIEFIGGRPEGLELLPDWIMSLDERQIDETGAESGSELKPPPILWGDRAQIRAMLARLREQGTSANWSCGVHVHVGMEPWGEDIVLPLVDAALQYQDAIQALMQTSAHRRIFCPPVTQEMRRNYRLNPGPEALRYHGRPQSHRCGINLAAWYDIGTVEFRYANGSLDDDEVINTVELYLRFVAAVGANRNLSSDPLGLAKDLGAPVKGYPVPTPIPRWFQERIWLEEAIIPAFAPLAAELVQGGEIHHVLPVSEGILIAVEDPDGKLFKYVFQPPAADWKLVRQIQ</sequence>